<keyword evidence="4 6" id="KW-1133">Transmembrane helix</keyword>
<feature type="transmembrane region" description="Helical" evidence="6">
    <location>
        <begin position="399"/>
        <end position="419"/>
    </location>
</feature>
<organism evidence="7 8">
    <name type="scientific">Nocardioides jejuensis</name>
    <dbReference type="NCBI Taxonomy" id="2502782"/>
    <lineage>
        <taxon>Bacteria</taxon>
        <taxon>Bacillati</taxon>
        <taxon>Actinomycetota</taxon>
        <taxon>Actinomycetes</taxon>
        <taxon>Propionibacteriales</taxon>
        <taxon>Nocardioidaceae</taxon>
        <taxon>Nocardioides</taxon>
    </lineage>
</organism>
<sequence length="429" mass="44920">MASAPGGMRKAAPRPGSLRRNLLANLVGIAAYNLGQWLLLVVLARMTGTGDVGRFALALAISAPVYLAVGLNLRMVRATDARREWRPEQYGRLRIVLNAVSLAVVMAIGLGLHMSTADLMLLGVVSISKAVEATSQVLYGFFTLRERLDLVSRSLVLRAVLGLASFSGALVAGLGVTAAAAGLAGAWFVVYLFHDRPEYQRALATDADYMAAQGLVAGESSATSRLARRALPLGVDAGVGSVALNVPRYGVQLSLGVDHLAVFASLAYLAQVVSFITGAFGDAVLGRLVVLHHTSSAKAFWRVLFAVLFFGCAVTGAAVVGAALVGRPVIGALMGHAYVDQSVLLILLTGAGMVTLQRSLARALYARQRFVDAMLVDTAVLIASLGWAALLIPRWGLDGAAAVLGLSFLVGTFVTLALLGRSTRVQQGE</sequence>
<dbReference type="Proteomes" id="UP000295453">
    <property type="component" value="Unassembled WGS sequence"/>
</dbReference>
<evidence type="ECO:0000313" key="7">
    <source>
        <dbReference type="EMBL" id="TCJ30209.1"/>
    </source>
</evidence>
<feature type="transmembrane region" description="Helical" evidence="6">
    <location>
        <begin position="95"/>
        <end position="114"/>
    </location>
</feature>
<dbReference type="AlphaFoldDB" id="A0A4R1CGD8"/>
<evidence type="ECO:0000256" key="2">
    <source>
        <dbReference type="ARBA" id="ARBA00022475"/>
    </source>
</evidence>
<name>A0A4R1CGD8_9ACTN</name>
<dbReference type="GO" id="GO:0005886">
    <property type="term" value="C:plasma membrane"/>
    <property type="evidence" value="ECO:0007669"/>
    <property type="project" value="UniProtKB-SubCell"/>
</dbReference>
<reference evidence="7 8" key="1">
    <citation type="submission" date="2019-03" db="EMBL/GenBank/DDBJ databases">
        <authorList>
            <person name="Kim M.K.M."/>
        </authorList>
    </citation>
    <scope>NUCLEOTIDE SEQUENCE [LARGE SCALE GENOMIC DNA]</scope>
    <source>
        <strain evidence="7 8">18JY15-6</strain>
    </source>
</reference>
<dbReference type="PANTHER" id="PTHR30250">
    <property type="entry name" value="PST FAMILY PREDICTED COLANIC ACID TRANSPORTER"/>
    <property type="match status" value="1"/>
</dbReference>
<comment type="caution">
    <text evidence="7">The sequence shown here is derived from an EMBL/GenBank/DDBJ whole genome shotgun (WGS) entry which is preliminary data.</text>
</comment>
<gene>
    <name evidence="7" type="ORF">EPD65_04815</name>
</gene>
<dbReference type="EMBL" id="SJZJ01000005">
    <property type="protein sequence ID" value="TCJ30209.1"/>
    <property type="molecule type" value="Genomic_DNA"/>
</dbReference>
<comment type="subcellular location">
    <subcellularLocation>
        <location evidence="1">Cell membrane</location>
        <topology evidence="1">Multi-pass membrane protein</topology>
    </subcellularLocation>
</comment>
<feature type="transmembrane region" description="Helical" evidence="6">
    <location>
        <begin position="373"/>
        <end position="393"/>
    </location>
</feature>
<dbReference type="OrthoDB" id="3246647at2"/>
<feature type="transmembrane region" description="Helical" evidence="6">
    <location>
        <begin position="156"/>
        <end position="189"/>
    </location>
</feature>
<dbReference type="InterPro" id="IPR050833">
    <property type="entry name" value="Poly_Biosynth_Transport"/>
</dbReference>
<evidence type="ECO:0008006" key="9">
    <source>
        <dbReference type="Google" id="ProtNLM"/>
    </source>
</evidence>
<feature type="transmembrane region" description="Helical" evidence="6">
    <location>
        <begin position="303"/>
        <end position="330"/>
    </location>
</feature>
<evidence type="ECO:0000256" key="1">
    <source>
        <dbReference type="ARBA" id="ARBA00004651"/>
    </source>
</evidence>
<evidence type="ECO:0000256" key="3">
    <source>
        <dbReference type="ARBA" id="ARBA00022692"/>
    </source>
</evidence>
<protein>
    <recommendedName>
        <fullName evidence="9">Lipopolysaccharide biosynthesis protein</fullName>
    </recommendedName>
</protein>
<keyword evidence="2" id="KW-1003">Cell membrane</keyword>
<dbReference type="RefSeq" id="WP_131582032.1">
    <property type="nucleotide sequence ID" value="NZ_SJZJ01000005.1"/>
</dbReference>
<evidence type="ECO:0000256" key="4">
    <source>
        <dbReference type="ARBA" id="ARBA00022989"/>
    </source>
</evidence>
<feature type="transmembrane region" description="Helical" evidence="6">
    <location>
        <begin position="342"/>
        <end position="361"/>
    </location>
</feature>
<proteinExistence type="predicted"/>
<evidence type="ECO:0000256" key="6">
    <source>
        <dbReference type="SAM" id="Phobius"/>
    </source>
</evidence>
<evidence type="ECO:0000313" key="8">
    <source>
        <dbReference type="Proteomes" id="UP000295453"/>
    </source>
</evidence>
<feature type="transmembrane region" description="Helical" evidence="6">
    <location>
        <begin position="21"/>
        <end position="43"/>
    </location>
</feature>
<keyword evidence="3 6" id="KW-0812">Transmembrane</keyword>
<dbReference type="PANTHER" id="PTHR30250:SF11">
    <property type="entry name" value="O-ANTIGEN TRANSPORTER-RELATED"/>
    <property type="match status" value="1"/>
</dbReference>
<accession>A0A4R1CGD8</accession>
<keyword evidence="5 6" id="KW-0472">Membrane</keyword>
<keyword evidence="8" id="KW-1185">Reference proteome</keyword>
<feature type="transmembrane region" description="Helical" evidence="6">
    <location>
        <begin position="268"/>
        <end position="291"/>
    </location>
</feature>
<feature type="transmembrane region" description="Helical" evidence="6">
    <location>
        <begin position="55"/>
        <end position="74"/>
    </location>
</feature>
<evidence type="ECO:0000256" key="5">
    <source>
        <dbReference type="ARBA" id="ARBA00023136"/>
    </source>
</evidence>